<gene>
    <name evidence="2" type="ORF">Desgi_0878</name>
</gene>
<dbReference type="SUPFAM" id="SSF50475">
    <property type="entry name" value="FMN-binding split barrel"/>
    <property type="match status" value="1"/>
</dbReference>
<dbReference type="HOGENOM" id="CLU_118461_1_0_9"/>
<dbReference type="Gene3D" id="2.30.110.10">
    <property type="entry name" value="Electron Transport, Fmn-binding Protein, Chain A"/>
    <property type="match status" value="1"/>
</dbReference>
<keyword evidence="3" id="KW-1185">Reference proteome</keyword>
<dbReference type="KEGG" id="dgi:Desgi_0878"/>
<dbReference type="InterPro" id="IPR012349">
    <property type="entry name" value="Split_barrel_FMN-bd"/>
</dbReference>
<accession>R4KLB3</accession>
<proteinExistence type="predicted"/>
<dbReference type="OrthoDB" id="1494384at2"/>
<dbReference type="Pfam" id="PF01243">
    <property type="entry name" value="PNPOx_N"/>
    <property type="match status" value="1"/>
</dbReference>
<dbReference type="PANTHER" id="PTHR40660:SF1">
    <property type="entry name" value="5'-PHOSPHATE OXIDASE PUTATIVE DOMAIN-CONTAINING PROTEIN-RELATED"/>
    <property type="match status" value="1"/>
</dbReference>
<dbReference type="PANTHER" id="PTHR40660">
    <property type="entry name" value="5'-PHOSPHATE OXIDASE PUTATIVE DOMAIN-CONTAINING PROTEIN-RELATED"/>
    <property type="match status" value="1"/>
</dbReference>
<evidence type="ECO:0000313" key="3">
    <source>
        <dbReference type="Proteomes" id="UP000013520"/>
    </source>
</evidence>
<dbReference type="EMBL" id="CP003273">
    <property type="protein sequence ID" value="AGL00426.1"/>
    <property type="molecule type" value="Genomic_DNA"/>
</dbReference>
<dbReference type="InterPro" id="IPR011576">
    <property type="entry name" value="Pyridox_Oxase_N"/>
</dbReference>
<dbReference type="RefSeq" id="WP_006521080.1">
    <property type="nucleotide sequence ID" value="NC_021184.1"/>
</dbReference>
<dbReference type="eggNOG" id="COG3576">
    <property type="taxonomic scope" value="Bacteria"/>
</dbReference>
<dbReference type="STRING" id="767817.Desgi_0878"/>
<reference evidence="2 3" key="1">
    <citation type="submission" date="2012-01" db="EMBL/GenBank/DDBJ databases">
        <title>Complete sequence of Desulfotomaculum gibsoniae DSM 7213.</title>
        <authorList>
            <consortium name="US DOE Joint Genome Institute"/>
            <person name="Lucas S."/>
            <person name="Han J."/>
            <person name="Lapidus A."/>
            <person name="Cheng J.-F."/>
            <person name="Goodwin L."/>
            <person name="Pitluck S."/>
            <person name="Peters L."/>
            <person name="Ovchinnikova G."/>
            <person name="Teshima H."/>
            <person name="Detter J.C."/>
            <person name="Han C."/>
            <person name="Tapia R."/>
            <person name="Land M."/>
            <person name="Hauser L."/>
            <person name="Kyrpides N."/>
            <person name="Ivanova N."/>
            <person name="Pagani I."/>
            <person name="Parshina S."/>
            <person name="Plugge C."/>
            <person name="Muyzer G."/>
            <person name="Kuever J."/>
            <person name="Ivanova A."/>
            <person name="Nazina T."/>
            <person name="Klenk H.-P."/>
            <person name="Brambilla E."/>
            <person name="Spring S."/>
            <person name="Stams A.F."/>
            <person name="Woyke T."/>
        </authorList>
    </citation>
    <scope>NUCLEOTIDE SEQUENCE [LARGE SCALE GENOMIC DNA]</scope>
    <source>
        <strain evidence="2 3">DSM 7213</strain>
    </source>
</reference>
<evidence type="ECO:0000259" key="1">
    <source>
        <dbReference type="Pfam" id="PF01243"/>
    </source>
</evidence>
<dbReference type="AlphaFoldDB" id="R4KLB3"/>
<dbReference type="Proteomes" id="UP000013520">
    <property type="component" value="Chromosome"/>
</dbReference>
<protein>
    <submittedName>
        <fullName evidence="2">Pyridoxamine 5'-phosphate oxidase-related, FMN binding protein</fullName>
    </submittedName>
</protein>
<feature type="domain" description="Pyridoxamine 5'-phosphate oxidase N-terminal" evidence="1">
    <location>
        <begin position="4"/>
        <end position="122"/>
    </location>
</feature>
<organism evidence="2 3">
    <name type="scientific">Desulfoscipio gibsoniae DSM 7213</name>
    <dbReference type="NCBI Taxonomy" id="767817"/>
    <lineage>
        <taxon>Bacteria</taxon>
        <taxon>Bacillati</taxon>
        <taxon>Bacillota</taxon>
        <taxon>Clostridia</taxon>
        <taxon>Eubacteriales</taxon>
        <taxon>Desulfallaceae</taxon>
        <taxon>Desulfoscipio</taxon>
    </lineage>
</organism>
<evidence type="ECO:0000313" key="2">
    <source>
        <dbReference type="EMBL" id="AGL00426.1"/>
    </source>
</evidence>
<name>R4KLB3_9FIRM</name>
<sequence>MPKLTGAVKDVFEKTAIYPVATASKDGVPNVVPIHFVKIYDEETILLVDNFMNKSLKNMQENPQLAISVWDMKTNQAYQIKGQATIVTSGKPFEEAVAWVKTGMPDVNPKSAILMKVTHIYNSQPGPDLGKEL</sequence>